<evidence type="ECO:0000313" key="2">
    <source>
        <dbReference type="EMBL" id="GGT98088.1"/>
    </source>
</evidence>
<organism evidence="2 3">
    <name type="scientific">Sulfodiicoccus acidiphilus</name>
    <dbReference type="NCBI Taxonomy" id="1670455"/>
    <lineage>
        <taxon>Archaea</taxon>
        <taxon>Thermoproteota</taxon>
        <taxon>Thermoprotei</taxon>
        <taxon>Sulfolobales</taxon>
        <taxon>Sulfolobaceae</taxon>
        <taxon>Sulfodiicoccus</taxon>
    </lineage>
</organism>
<gene>
    <name evidence="2" type="ORF">GCM10007116_14580</name>
</gene>
<dbReference type="PANTHER" id="PTHR45919:SF1">
    <property type="entry name" value="GDP-MAN:MAN(3)GLCNAC(2)-PP-DOL ALPHA-1,2-MANNOSYLTRANSFERASE"/>
    <property type="match status" value="1"/>
</dbReference>
<accession>A0A830H5C4</accession>
<reference evidence="2" key="2">
    <citation type="submission" date="2020-09" db="EMBL/GenBank/DDBJ databases">
        <authorList>
            <person name="Sun Q."/>
            <person name="Ohkuma M."/>
        </authorList>
    </citation>
    <scope>NUCLEOTIDE SEQUENCE</scope>
    <source>
        <strain evidence="2">JCM 31740</strain>
    </source>
</reference>
<dbReference type="SUPFAM" id="SSF53756">
    <property type="entry name" value="UDP-Glycosyltransferase/glycogen phosphorylase"/>
    <property type="match status" value="1"/>
</dbReference>
<evidence type="ECO:0000313" key="3">
    <source>
        <dbReference type="Proteomes" id="UP000616143"/>
    </source>
</evidence>
<dbReference type="EMBL" id="BMQS01000012">
    <property type="protein sequence ID" value="GGT98088.1"/>
    <property type="molecule type" value="Genomic_DNA"/>
</dbReference>
<dbReference type="GO" id="GO:0004377">
    <property type="term" value="F:GDP-Man:Man(3)GlcNAc(2)-PP-Dol alpha-1,2-mannosyltransferase activity"/>
    <property type="evidence" value="ECO:0007669"/>
    <property type="project" value="InterPro"/>
</dbReference>
<reference evidence="2" key="1">
    <citation type="journal article" date="2014" name="Int. J. Syst. Evol. Microbiol.">
        <title>Complete genome sequence of Corynebacterium casei LMG S-19264T (=DSM 44701T), isolated from a smear-ripened cheese.</title>
        <authorList>
            <consortium name="US DOE Joint Genome Institute (JGI-PGF)"/>
            <person name="Walter F."/>
            <person name="Albersmeier A."/>
            <person name="Kalinowski J."/>
            <person name="Ruckert C."/>
        </authorList>
    </citation>
    <scope>NUCLEOTIDE SEQUENCE</scope>
    <source>
        <strain evidence="2">JCM 31740</strain>
    </source>
</reference>
<dbReference type="InterPro" id="IPR001296">
    <property type="entry name" value="Glyco_trans_1"/>
</dbReference>
<keyword evidence="2" id="KW-0808">Transferase</keyword>
<dbReference type="InterPro" id="IPR038013">
    <property type="entry name" value="ALG11"/>
</dbReference>
<dbReference type="Gene3D" id="3.40.50.2000">
    <property type="entry name" value="Glycogen Phosphorylase B"/>
    <property type="match status" value="1"/>
</dbReference>
<dbReference type="Proteomes" id="UP000616143">
    <property type="component" value="Unassembled WGS sequence"/>
</dbReference>
<proteinExistence type="predicted"/>
<comment type="caution">
    <text evidence="2">The sequence shown here is derived from an EMBL/GenBank/DDBJ whole genome shotgun (WGS) entry which is preliminary data.</text>
</comment>
<dbReference type="OrthoDB" id="132546at2157"/>
<dbReference type="PANTHER" id="PTHR45919">
    <property type="entry name" value="GDP-MAN:MAN(3)GLCNAC(2)-PP-DOL ALPHA-1,2-MANNOSYLTRANSFERASE"/>
    <property type="match status" value="1"/>
</dbReference>
<dbReference type="CDD" id="cd03801">
    <property type="entry name" value="GT4_PimA-like"/>
    <property type="match status" value="1"/>
</dbReference>
<feature type="domain" description="Glycosyl transferase family 1" evidence="1">
    <location>
        <begin position="170"/>
        <end position="304"/>
    </location>
</feature>
<dbReference type="Pfam" id="PF00534">
    <property type="entry name" value="Glycos_transf_1"/>
    <property type="match status" value="1"/>
</dbReference>
<dbReference type="GO" id="GO:0006487">
    <property type="term" value="P:protein N-linked glycosylation"/>
    <property type="evidence" value="ECO:0007669"/>
    <property type="project" value="TreeGrafter"/>
</dbReference>
<dbReference type="GeneID" id="38667602"/>
<protein>
    <submittedName>
        <fullName evidence="2">Glycosyl transferase family 1</fullName>
    </submittedName>
</protein>
<dbReference type="GO" id="GO:0016020">
    <property type="term" value="C:membrane"/>
    <property type="evidence" value="ECO:0007669"/>
    <property type="project" value="TreeGrafter"/>
</dbReference>
<evidence type="ECO:0000259" key="1">
    <source>
        <dbReference type="Pfam" id="PF00534"/>
    </source>
</evidence>
<dbReference type="RefSeq" id="WP_126451025.1">
    <property type="nucleotide sequence ID" value="NZ_AP018553.1"/>
</dbReference>
<sequence>MFTVVIHRLGRSGEGSLVLKSVEMLRERRTQFVVSTLGRQKGFEDLPVKWLIPFDIPKLDRYQRLLVYFSAKRFPNSVFLNMTGIPIPLSRYGTHVIYAGAAPFNVTPKYNSSPIWRLYRLPFLIALNRLKEESKNALFVANSKYSAETLRGVYGVESEVIYPPIDVDDFGKAFHEGGNYFITVARIERGKQLERTIEIASLSGIRGIVVGYLSEPAYLKRLRKLSEEKGKLVGFLPNLSRDELIEVMKGACCYFHPTTGEHFGVPVVEAMAAGLPPVVPKESGAAEAWNHFTYTTIEEAAEKLKQARDVDRNYRKSLMEEASKYSSKRFKEEFWNYLCNKGLAQ</sequence>
<dbReference type="AlphaFoldDB" id="A0A830H5C4"/>
<name>A0A830H5C4_9CREN</name>